<evidence type="ECO:0000259" key="15">
    <source>
        <dbReference type="SMART" id="SM00092"/>
    </source>
</evidence>
<keyword evidence="9" id="KW-0044">Antibiotic</keyword>
<comment type="similarity">
    <text evidence="2 14">Belongs to the pancreatic ribonuclease family.</text>
</comment>
<sequence length="169" mass="18463">MTFREIIDLLQALIGKAKGTSKGVMALQKTLSLLLLSLLTLLGLGLAQPSHQHFKYERFKEQHVDSIGPGGTNLYCNTEMQRRGMTLSGCKQLNTFIHAGISTINNICNAPNIQCKNGMMNCHAGSVSVTDCTYTGGSAPYNCRYQATPSTRPVVIACQVMPMPVHFDR</sequence>
<name>S7PPJ1_MYOBR</name>
<evidence type="ECO:0000256" key="3">
    <source>
        <dbReference type="ARBA" id="ARBA00022525"/>
    </source>
</evidence>
<dbReference type="GO" id="GO:0016787">
    <property type="term" value="F:hydrolase activity"/>
    <property type="evidence" value="ECO:0007669"/>
    <property type="project" value="UniProtKB-KW"/>
</dbReference>
<evidence type="ECO:0000256" key="14">
    <source>
        <dbReference type="RuleBase" id="RU000651"/>
    </source>
</evidence>
<dbReference type="GO" id="GO:0004540">
    <property type="term" value="F:RNA nuclease activity"/>
    <property type="evidence" value="ECO:0007669"/>
    <property type="project" value="TreeGrafter"/>
</dbReference>
<dbReference type="EMBL" id="KE163574">
    <property type="protein sequence ID" value="EPQ12768.1"/>
    <property type="molecule type" value="Genomic_DNA"/>
</dbReference>
<dbReference type="InterPro" id="IPR036816">
    <property type="entry name" value="RNaseA-like_dom_sf"/>
</dbReference>
<comment type="subcellular location">
    <subcellularLocation>
        <location evidence="1">Secreted</location>
    </subcellularLocation>
</comment>
<evidence type="ECO:0000256" key="7">
    <source>
        <dbReference type="ARBA" id="ARBA00022759"/>
    </source>
</evidence>
<dbReference type="SUPFAM" id="SSF54076">
    <property type="entry name" value="RNase A-like"/>
    <property type="match status" value="1"/>
</dbReference>
<dbReference type="GO" id="GO:0005576">
    <property type="term" value="C:extracellular region"/>
    <property type="evidence" value="ECO:0007669"/>
    <property type="project" value="UniProtKB-SubCell"/>
</dbReference>
<keyword evidence="11" id="KW-0873">Pyrrolidone carboxylic acid</keyword>
<organism evidence="16 17">
    <name type="scientific">Myotis brandtii</name>
    <name type="common">Brandt's bat</name>
    <dbReference type="NCBI Taxonomy" id="109478"/>
    <lineage>
        <taxon>Eukaryota</taxon>
        <taxon>Metazoa</taxon>
        <taxon>Chordata</taxon>
        <taxon>Craniata</taxon>
        <taxon>Vertebrata</taxon>
        <taxon>Euteleostomi</taxon>
        <taxon>Mammalia</taxon>
        <taxon>Eutheria</taxon>
        <taxon>Laurasiatheria</taxon>
        <taxon>Chiroptera</taxon>
        <taxon>Yangochiroptera</taxon>
        <taxon>Vespertilionidae</taxon>
        <taxon>Myotis</taxon>
    </lineage>
</organism>
<dbReference type="Proteomes" id="UP000052978">
    <property type="component" value="Unassembled WGS sequence"/>
</dbReference>
<protein>
    <recommendedName>
        <fullName evidence="12">Ribonuclease 4</fullName>
    </recommendedName>
</protein>
<evidence type="ECO:0000256" key="6">
    <source>
        <dbReference type="ARBA" id="ARBA00022729"/>
    </source>
</evidence>
<dbReference type="InterPro" id="IPR001427">
    <property type="entry name" value="RNaseA"/>
</dbReference>
<keyword evidence="3" id="KW-0964">Secreted</keyword>
<evidence type="ECO:0000256" key="8">
    <source>
        <dbReference type="ARBA" id="ARBA00022801"/>
    </source>
</evidence>
<keyword evidence="8 14" id="KW-0378">Hydrolase</keyword>
<keyword evidence="10" id="KW-1015">Disulfide bond</keyword>
<dbReference type="InterPro" id="IPR023412">
    <property type="entry name" value="RNaseA_domain"/>
</dbReference>
<dbReference type="CDD" id="cd06265">
    <property type="entry name" value="RNase_A_canonical"/>
    <property type="match status" value="1"/>
</dbReference>
<evidence type="ECO:0000256" key="12">
    <source>
        <dbReference type="ARBA" id="ARBA00040186"/>
    </source>
</evidence>
<dbReference type="GO" id="GO:0050830">
    <property type="term" value="P:defense response to Gram-positive bacterium"/>
    <property type="evidence" value="ECO:0007669"/>
    <property type="project" value="TreeGrafter"/>
</dbReference>
<evidence type="ECO:0000313" key="16">
    <source>
        <dbReference type="EMBL" id="EPQ12768.1"/>
    </source>
</evidence>
<dbReference type="GO" id="GO:0003676">
    <property type="term" value="F:nucleic acid binding"/>
    <property type="evidence" value="ECO:0007669"/>
    <property type="project" value="InterPro"/>
</dbReference>
<evidence type="ECO:0000256" key="9">
    <source>
        <dbReference type="ARBA" id="ARBA00023022"/>
    </source>
</evidence>
<dbReference type="PROSITE" id="PS00127">
    <property type="entry name" value="RNASE_PANCREATIC"/>
    <property type="match status" value="1"/>
</dbReference>
<evidence type="ECO:0000256" key="4">
    <source>
        <dbReference type="ARBA" id="ARBA00022529"/>
    </source>
</evidence>
<reference evidence="16 17" key="1">
    <citation type="journal article" date="2013" name="Nat. Commun.">
        <title>Genome analysis reveals insights into physiology and longevity of the Brandt's bat Myotis brandtii.</title>
        <authorList>
            <person name="Seim I."/>
            <person name="Fang X."/>
            <person name="Xiong Z."/>
            <person name="Lobanov A.V."/>
            <person name="Huang Z."/>
            <person name="Ma S."/>
            <person name="Feng Y."/>
            <person name="Turanov A.A."/>
            <person name="Zhu Y."/>
            <person name="Lenz T.L."/>
            <person name="Gerashchenko M.V."/>
            <person name="Fan D."/>
            <person name="Hee Yim S."/>
            <person name="Yao X."/>
            <person name="Jordan D."/>
            <person name="Xiong Y."/>
            <person name="Ma Y."/>
            <person name="Lyapunov A.N."/>
            <person name="Chen G."/>
            <person name="Kulakova O.I."/>
            <person name="Sun Y."/>
            <person name="Lee S.G."/>
            <person name="Bronson R.T."/>
            <person name="Moskalev A.A."/>
            <person name="Sunyaev S.R."/>
            <person name="Zhang G."/>
            <person name="Krogh A."/>
            <person name="Wang J."/>
            <person name="Gladyshev V.N."/>
        </authorList>
    </citation>
    <scope>NUCLEOTIDE SEQUENCE [LARGE SCALE GENOMIC DNA]</scope>
</reference>
<dbReference type="PRINTS" id="PR00794">
    <property type="entry name" value="RIBONUCLEASE"/>
</dbReference>
<dbReference type="GO" id="GO:0004519">
    <property type="term" value="F:endonuclease activity"/>
    <property type="evidence" value="ECO:0007669"/>
    <property type="project" value="UniProtKB-KW"/>
</dbReference>
<dbReference type="FunFam" id="3.10.130.10:FF:000001">
    <property type="entry name" value="Ribonuclease pancreatic"/>
    <property type="match status" value="1"/>
</dbReference>
<dbReference type="Gene3D" id="3.10.130.10">
    <property type="entry name" value="Ribonuclease A-like domain"/>
    <property type="match status" value="1"/>
</dbReference>
<dbReference type="AlphaFoldDB" id="S7PPJ1"/>
<dbReference type="InterPro" id="IPR023411">
    <property type="entry name" value="RNaseA_AS"/>
</dbReference>
<evidence type="ECO:0000256" key="5">
    <source>
        <dbReference type="ARBA" id="ARBA00022722"/>
    </source>
</evidence>
<evidence type="ECO:0000256" key="13">
    <source>
        <dbReference type="ARBA" id="ARBA00045536"/>
    </source>
</evidence>
<dbReference type="eggNOG" id="ENOG502S9Q1">
    <property type="taxonomic scope" value="Eukaryota"/>
</dbReference>
<keyword evidence="4" id="KW-0929">Antimicrobial</keyword>
<keyword evidence="5 14" id="KW-0540">Nuclease</keyword>
<dbReference type="SMART" id="SM00092">
    <property type="entry name" value="RNAse_Pc"/>
    <property type="match status" value="1"/>
</dbReference>
<keyword evidence="7 14" id="KW-0255">Endonuclease</keyword>
<dbReference type="PANTHER" id="PTHR11437">
    <property type="entry name" value="RIBONUCLEASE"/>
    <property type="match status" value="1"/>
</dbReference>
<evidence type="ECO:0000256" key="1">
    <source>
        <dbReference type="ARBA" id="ARBA00004613"/>
    </source>
</evidence>
<dbReference type="Pfam" id="PF00074">
    <property type="entry name" value="RnaseA"/>
    <property type="match status" value="1"/>
</dbReference>
<proteinExistence type="inferred from homology"/>
<gene>
    <name evidence="16" type="ORF">D623_10001301</name>
</gene>
<keyword evidence="6" id="KW-0732">Signal</keyword>
<dbReference type="PANTHER" id="PTHR11437:SF53">
    <property type="entry name" value="RIBONUCLEASE 4"/>
    <property type="match status" value="1"/>
</dbReference>
<evidence type="ECO:0000313" key="17">
    <source>
        <dbReference type="Proteomes" id="UP000052978"/>
    </source>
</evidence>
<evidence type="ECO:0000256" key="2">
    <source>
        <dbReference type="ARBA" id="ARBA00005600"/>
    </source>
</evidence>
<feature type="domain" description="Ribonuclease A-domain" evidence="15">
    <location>
        <begin position="52"/>
        <end position="169"/>
    </location>
</feature>
<accession>S7PPJ1</accession>
<evidence type="ECO:0000256" key="10">
    <source>
        <dbReference type="ARBA" id="ARBA00023157"/>
    </source>
</evidence>
<keyword evidence="17" id="KW-1185">Reference proteome</keyword>
<evidence type="ECO:0000256" key="11">
    <source>
        <dbReference type="ARBA" id="ARBA00023283"/>
    </source>
</evidence>
<comment type="function">
    <text evidence="13">Cleaves preferentially after uridine bases. Has antimicrobial activity against uropathogenic E.coli (UPEC). Probably contributes to urinary tract sterility.</text>
</comment>